<dbReference type="EMBL" id="HBUE01043485">
    <property type="protein sequence ID" value="CAG6461668.1"/>
    <property type="molecule type" value="Transcribed_RNA"/>
</dbReference>
<proteinExistence type="predicted"/>
<sequence length="117" mass="12581">MCPLSAPPPFRIGDLWGFGGGGGGMLLAGTGDSMANEGNRRTGKMFYLYITTAPKIQNAETINTNTFQTTTISVINSKKKKPANISLLLSLGKYHSRLGMFADNSLIMRALPKRAVT</sequence>
<dbReference type="EMBL" id="HBUE01043488">
    <property type="protein sequence ID" value="CAG6461669.1"/>
    <property type="molecule type" value="Transcribed_RNA"/>
</dbReference>
<organism evidence="1">
    <name type="scientific">Culex pipiens</name>
    <name type="common">House mosquito</name>
    <dbReference type="NCBI Taxonomy" id="7175"/>
    <lineage>
        <taxon>Eukaryota</taxon>
        <taxon>Metazoa</taxon>
        <taxon>Ecdysozoa</taxon>
        <taxon>Arthropoda</taxon>
        <taxon>Hexapoda</taxon>
        <taxon>Insecta</taxon>
        <taxon>Pterygota</taxon>
        <taxon>Neoptera</taxon>
        <taxon>Endopterygota</taxon>
        <taxon>Diptera</taxon>
        <taxon>Nematocera</taxon>
        <taxon>Culicoidea</taxon>
        <taxon>Culicidae</taxon>
        <taxon>Culicinae</taxon>
        <taxon>Culicini</taxon>
        <taxon>Culex</taxon>
        <taxon>Culex</taxon>
    </lineage>
</organism>
<accession>A0A8D8F8W3</accession>
<reference evidence="1" key="1">
    <citation type="submission" date="2021-05" db="EMBL/GenBank/DDBJ databases">
        <authorList>
            <person name="Alioto T."/>
            <person name="Alioto T."/>
            <person name="Gomez Garrido J."/>
        </authorList>
    </citation>
    <scope>NUCLEOTIDE SEQUENCE</scope>
</reference>
<dbReference type="AlphaFoldDB" id="A0A8D8F8W3"/>
<protein>
    <submittedName>
        <fullName evidence="1">(northern house mosquito) hypothetical protein</fullName>
    </submittedName>
</protein>
<name>A0A8D8F8W3_CULPI</name>
<evidence type="ECO:0000313" key="1">
    <source>
        <dbReference type="EMBL" id="CAG6461668.1"/>
    </source>
</evidence>